<reference evidence="5" key="1">
    <citation type="submission" date="2016-06" db="UniProtKB">
        <authorList>
            <consortium name="WormBaseParasite"/>
        </authorList>
    </citation>
    <scope>IDENTIFICATION</scope>
</reference>
<dbReference type="Gene3D" id="3.30.1370.10">
    <property type="entry name" value="K Homology domain, type 1"/>
    <property type="match status" value="1"/>
</dbReference>
<feature type="domain" description="K Homology" evidence="4">
    <location>
        <begin position="87"/>
        <end position="155"/>
    </location>
</feature>
<evidence type="ECO:0000259" key="4">
    <source>
        <dbReference type="SMART" id="SM00322"/>
    </source>
</evidence>
<dbReference type="GO" id="GO:0003723">
    <property type="term" value="F:RNA binding"/>
    <property type="evidence" value="ECO:0007669"/>
    <property type="project" value="UniProtKB-UniRule"/>
</dbReference>
<proteinExistence type="predicted"/>
<accession>A0A183HS78</accession>
<dbReference type="Pfam" id="PF24668">
    <property type="entry name" value="KH_Vigilin"/>
    <property type="match status" value="1"/>
</dbReference>
<dbReference type="SMART" id="SM00322">
    <property type="entry name" value="KH"/>
    <property type="match status" value="1"/>
</dbReference>
<evidence type="ECO:0000256" key="1">
    <source>
        <dbReference type="ARBA" id="ARBA00022737"/>
    </source>
</evidence>
<dbReference type="InterPro" id="IPR057778">
    <property type="entry name" value="KH_Vigilin_N"/>
</dbReference>
<name>A0A183HS78_9BILA</name>
<dbReference type="WBParaSite" id="OFLC_0001033901-mRNA-1">
    <property type="protein sequence ID" value="OFLC_0001033901-mRNA-1"/>
    <property type="gene ID" value="OFLC_0001033901"/>
</dbReference>
<dbReference type="InterPro" id="IPR004087">
    <property type="entry name" value="KH_dom"/>
</dbReference>
<dbReference type="InterPro" id="IPR004088">
    <property type="entry name" value="KH_dom_type_1"/>
</dbReference>
<evidence type="ECO:0000313" key="5">
    <source>
        <dbReference type="WBParaSite" id="OFLC_0001033901-mRNA-1"/>
    </source>
</evidence>
<dbReference type="InterPro" id="IPR036612">
    <property type="entry name" value="KH_dom_type_1_sf"/>
</dbReference>
<protein>
    <submittedName>
        <fullName evidence="5">KH domain-containing protein</fullName>
    </submittedName>
</protein>
<evidence type="ECO:0000256" key="2">
    <source>
        <dbReference type="ARBA" id="ARBA00022884"/>
    </source>
</evidence>
<evidence type="ECO:0000256" key="3">
    <source>
        <dbReference type="PROSITE-ProRule" id="PRU00117"/>
    </source>
</evidence>
<keyword evidence="2 3" id="KW-0694">RNA-binding</keyword>
<dbReference type="STRING" id="387005.A0A183HS78"/>
<dbReference type="PROSITE" id="PS50084">
    <property type="entry name" value="KH_TYPE_1"/>
    <property type="match status" value="1"/>
</dbReference>
<organism evidence="5">
    <name type="scientific">Onchocerca flexuosa</name>
    <dbReference type="NCBI Taxonomy" id="387005"/>
    <lineage>
        <taxon>Eukaryota</taxon>
        <taxon>Metazoa</taxon>
        <taxon>Ecdysozoa</taxon>
        <taxon>Nematoda</taxon>
        <taxon>Chromadorea</taxon>
        <taxon>Rhabditida</taxon>
        <taxon>Spirurina</taxon>
        <taxon>Spiruromorpha</taxon>
        <taxon>Filarioidea</taxon>
        <taxon>Onchocercidae</taxon>
        <taxon>Onchocerca</taxon>
    </lineage>
</organism>
<dbReference type="Pfam" id="PF00013">
    <property type="entry name" value="KH_1"/>
    <property type="match status" value="1"/>
</dbReference>
<keyword evidence="1" id="KW-0677">Repeat</keyword>
<sequence length="172" mass="19662">LFSHRESYNLNLFQVYHLSGDERASRTSNKNFGNTNEEQQKCNEIALATGTQIEICEAKDHSLTLLITGKRQRVEEARSHVARKLKTQAAREIAIPKEHHRVLIGREGVKLRQLEQDTDCRIMVPGRDSPSDIIKIIGPRDGIEKAVHEIQLVSDKQVGLDVMFFIYYLLLL</sequence>
<dbReference type="SUPFAM" id="SSF54791">
    <property type="entry name" value="Eukaryotic type KH-domain (KH-domain type I)"/>
    <property type="match status" value="1"/>
</dbReference>
<dbReference type="AlphaFoldDB" id="A0A183HS78"/>